<sequence>MELMSWRYAGWFGTMHPGFSCMDAALAFISLMYVMVWTVCTAAFIGLTVLVIMLCVPTWRRALLRHPRKVSVLGLLCLSVVGVTINQITSSIADTLARNLRLKHEVQVEGLKLPAGTWLHLMTIDPLDANGQPQIHGLASLDTARFPAPQTLMGARVSSLQMYHLTSGEMRLVGDQIIDGWPCARDTLLTVNFSEETRLRPDLWQFDGCTLVAGAKVAGLAWPTKSGVQKQGNEYSVSYWQASESVSIQGIELMTATVELDQQRNPLHWSGQLRNPMALGDWRYPRGTRAAQGKPQTLRMTSSQTYTAKNVRTGETLKPNYSILQRVPNGQVLWIKPNAEIDDLDW</sequence>
<dbReference type="RefSeq" id="WP_003229282.1">
    <property type="nucleotide sequence ID" value="NZ_CM001561.1"/>
</dbReference>
<proteinExistence type="predicted"/>
<dbReference type="AlphaFoldDB" id="A0A7U9CTD3"/>
<dbReference type="Proteomes" id="UP000006045">
    <property type="component" value="Chromosome"/>
</dbReference>
<protein>
    <submittedName>
        <fullName evidence="2">Uncharacterized protein</fullName>
    </submittedName>
</protein>
<organism evidence="2 3">
    <name type="scientific">Pseudomonas fluorescens R124</name>
    <dbReference type="NCBI Taxonomy" id="743713"/>
    <lineage>
        <taxon>Bacteria</taxon>
        <taxon>Pseudomonadati</taxon>
        <taxon>Pseudomonadota</taxon>
        <taxon>Gammaproteobacteria</taxon>
        <taxon>Pseudomonadales</taxon>
        <taxon>Pseudomonadaceae</taxon>
        <taxon>Pseudomonas</taxon>
    </lineage>
</organism>
<keyword evidence="1" id="KW-0472">Membrane</keyword>
<evidence type="ECO:0000313" key="3">
    <source>
        <dbReference type="Proteomes" id="UP000006045"/>
    </source>
</evidence>
<reference evidence="2 3" key="1">
    <citation type="submission" date="2012-08" db="EMBL/GenBank/DDBJ databases">
        <title>The genome of cave-isolated P. fluorescens strain R124 demonstrates phenotypic adaptation to the mineral environment.</title>
        <authorList>
            <person name="Barton M.D."/>
            <person name="Petronio M."/>
            <person name="Giarrizzo J.G."/>
            <person name="Bowling B.V."/>
            <person name="Barton H.A."/>
        </authorList>
    </citation>
    <scope>NUCLEOTIDE SEQUENCE [LARGE SCALE GENOMIC DNA]</scope>
    <source>
        <strain evidence="2 3">R124</strain>
    </source>
</reference>
<dbReference type="EMBL" id="CM001561">
    <property type="protein sequence ID" value="EJZ60644.1"/>
    <property type="molecule type" value="Genomic_DNA"/>
</dbReference>
<keyword evidence="1" id="KW-0812">Transmembrane</keyword>
<name>A0A7U9CTD3_PSEFL</name>
<keyword evidence="1" id="KW-1133">Transmembrane helix</keyword>
<dbReference type="OrthoDB" id="6674570at2"/>
<feature type="transmembrane region" description="Helical" evidence="1">
    <location>
        <begin position="25"/>
        <end position="58"/>
    </location>
</feature>
<gene>
    <name evidence="2" type="ORF">I1A_005009</name>
</gene>
<evidence type="ECO:0000256" key="1">
    <source>
        <dbReference type="SAM" id="Phobius"/>
    </source>
</evidence>
<feature type="transmembrane region" description="Helical" evidence="1">
    <location>
        <begin position="70"/>
        <end position="89"/>
    </location>
</feature>
<evidence type="ECO:0000313" key="2">
    <source>
        <dbReference type="EMBL" id="EJZ60644.1"/>
    </source>
</evidence>
<accession>A0A7U9CTD3</accession>